<evidence type="ECO:0000259" key="2">
    <source>
        <dbReference type="Pfam" id="PF14214"/>
    </source>
</evidence>
<evidence type="ECO:0000313" key="4">
    <source>
        <dbReference type="EMBL" id="KAF7301576.1"/>
    </source>
</evidence>
<evidence type="ECO:0000256" key="1">
    <source>
        <dbReference type="SAM" id="MobiDB-lite"/>
    </source>
</evidence>
<dbReference type="AlphaFoldDB" id="A0A8H6W3H4"/>
<dbReference type="InterPro" id="IPR025476">
    <property type="entry name" value="Helitron_helicase-like"/>
</dbReference>
<protein>
    <submittedName>
        <fullName evidence="4">ATP-dependent DNA helicase</fullName>
    </submittedName>
</protein>
<name>A0A8H6W3H4_9AGAR</name>
<dbReference type="GO" id="GO:0004386">
    <property type="term" value="F:helicase activity"/>
    <property type="evidence" value="ECO:0007669"/>
    <property type="project" value="UniProtKB-KW"/>
</dbReference>
<dbReference type="InterPro" id="IPR046700">
    <property type="entry name" value="DUF6570"/>
</dbReference>
<feature type="region of interest" description="Disordered" evidence="1">
    <location>
        <begin position="63"/>
        <end position="95"/>
    </location>
</feature>
<dbReference type="Proteomes" id="UP000636479">
    <property type="component" value="Unassembled WGS sequence"/>
</dbReference>
<keyword evidence="4" id="KW-0378">Hydrolase</keyword>
<accession>A0A8H6W3H4</accession>
<organism evidence="4 5">
    <name type="scientific">Mycena indigotica</name>
    <dbReference type="NCBI Taxonomy" id="2126181"/>
    <lineage>
        <taxon>Eukaryota</taxon>
        <taxon>Fungi</taxon>
        <taxon>Dikarya</taxon>
        <taxon>Basidiomycota</taxon>
        <taxon>Agaricomycotina</taxon>
        <taxon>Agaricomycetes</taxon>
        <taxon>Agaricomycetidae</taxon>
        <taxon>Agaricales</taxon>
        <taxon>Marasmiineae</taxon>
        <taxon>Mycenaceae</taxon>
        <taxon>Mycena</taxon>
    </lineage>
</organism>
<keyword evidence="4" id="KW-0067">ATP-binding</keyword>
<dbReference type="Pfam" id="PF20209">
    <property type="entry name" value="DUF6570"/>
    <property type="match status" value="1"/>
</dbReference>
<dbReference type="RefSeq" id="XP_037219576.1">
    <property type="nucleotide sequence ID" value="XM_037363932.1"/>
</dbReference>
<gene>
    <name evidence="4" type="ORF">MIND_00723100</name>
</gene>
<feature type="domain" description="DUF6570" evidence="3">
    <location>
        <begin position="203"/>
        <end position="318"/>
    </location>
</feature>
<dbReference type="EMBL" id="JACAZF010000006">
    <property type="protein sequence ID" value="KAF7301576.1"/>
    <property type="molecule type" value="Genomic_DNA"/>
</dbReference>
<feature type="compositionally biased region" description="Polar residues" evidence="1">
    <location>
        <begin position="82"/>
        <end position="95"/>
    </location>
</feature>
<evidence type="ECO:0000313" key="5">
    <source>
        <dbReference type="Proteomes" id="UP000636479"/>
    </source>
</evidence>
<proteinExistence type="predicted"/>
<comment type="caution">
    <text evidence="4">The sequence shown here is derived from an EMBL/GenBank/DDBJ whole genome shotgun (WGS) entry which is preliminary data.</text>
</comment>
<feature type="compositionally biased region" description="Acidic residues" evidence="1">
    <location>
        <begin position="381"/>
        <end position="390"/>
    </location>
</feature>
<keyword evidence="4" id="KW-0347">Helicase</keyword>
<dbReference type="GeneID" id="59346448"/>
<keyword evidence="4" id="KW-0547">Nucleotide-binding</keyword>
<sequence length="1084" mass="121507">MDAVLRTHTLPQALALLDSICRVPYRAKRTWKNLLSFLGTLDPETQKTIYDTFTARVGSKRKAVTQKAGESREAKKARVLRPTTSQPGPSQQHKIQTVDDLIEGPFLRTQDEGTIERCITKFIDRTNNQTLQKKTCVVCARRLFAKNIQILALTDIPNRHVLKPTHGHPSHVLVDGALFHSTVDINGLNPVCDTCVRELVKCNMPKLSLANNMWVGDIPFQLSILTLPEQLLVSLYFPVAYIFKIYPKNVRPRGDYEADATLPFTTEKLRGNVSTFRLPTTEIAHMVAGQLVPRPSLLLAAVIGVTFIGVNRTALKHMPGMLRKKIFEALPEDDIPTEILENISLSSDVDAVGREHAGYVPNPDTDGEEGSANDEGFSDPTEIDTQDGDPLDDHSPDEPFTSASEDGPPVFPLQTHGVLDIGGDNIPDDTLFSHAVENAKHLSTNTLASTKNHERFDGGATNPNHLLGAFPMLFPYGYGGFEVDRERKVTYEEHVKWALQYHDLRFRKHTSFAFQAFGVLLKRQVCRSAKLQMDRNQFLANQTAFKLLTPKDFLKANEDELAGRSISNPTIRLLRKHISTVRARVQGTDESRVSIRAQIWGMTIKYNPPTLWLTINLSDTNDPIAQVLAGQAIDLDNFVAKTGPNATMRGNVMSADPFAAAEYFHLVIGILLDEMIGINVGVHGAINRKEGIFGLVNGYIGTVEAQARGSLHLHILFWLKDAPTSSLMQQALQSEKFRSKIKAFIKNNIRADVAGDILPQQARTRGRAGVSYSRPIDPRKEGYHEKILRSESHNAAILQSHECTIYYCLKSVKGGIACKRGYPWLTYPDDWVDAEGNWGPRRRYPFLNPWNPPISRVTRCNMDIKLLTNACETKDIGFYITLYITKKQVQAANASAVLAQSRAFLQDDKPANTTRTIGNKEELRKINLRLLEQCANTLSRQYEMSGPEVMSYLMGWGDRYISHTFIKIYWDSMVASLYRAFPSLKLMDRSDGDPTDHPQSESRPIVLENGSFTLQDQLGQYADRGIELESMNLYDFFLSTYHVSPTTDISDQHPPAGKGLELFEESDKKRRFISWASGSLVTMI</sequence>
<feature type="domain" description="Helitron helicase-like" evidence="2">
    <location>
        <begin position="494"/>
        <end position="716"/>
    </location>
</feature>
<evidence type="ECO:0000259" key="3">
    <source>
        <dbReference type="Pfam" id="PF20209"/>
    </source>
</evidence>
<dbReference type="Pfam" id="PF14214">
    <property type="entry name" value="Helitron_like_N"/>
    <property type="match status" value="1"/>
</dbReference>
<reference evidence="4" key="1">
    <citation type="submission" date="2020-05" db="EMBL/GenBank/DDBJ databases">
        <title>Mycena genomes resolve the evolution of fungal bioluminescence.</title>
        <authorList>
            <person name="Tsai I.J."/>
        </authorList>
    </citation>
    <scope>NUCLEOTIDE SEQUENCE</scope>
    <source>
        <strain evidence="4">171206Taipei</strain>
    </source>
</reference>
<feature type="region of interest" description="Disordered" evidence="1">
    <location>
        <begin position="355"/>
        <end position="419"/>
    </location>
</feature>
<dbReference type="OrthoDB" id="3257061at2759"/>
<keyword evidence="5" id="KW-1185">Reference proteome</keyword>